<dbReference type="GO" id="GO:0006508">
    <property type="term" value="P:proteolysis"/>
    <property type="evidence" value="ECO:0007669"/>
    <property type="project" value="UniProtKB-KW"/>
</dbReference>
<keyword evidence="3" id="KW-0479">Metal-binding</keyword>
<comment type="cofactor">
    <cofactor evidence="1">
        <name>Zn(2+)</name>
        <dbReference type="ChEBI" id="CHEBI:29105"/>
    </cofactor>
</comment>
<evidence type="ECO:0000256" key="4">
    <source>
        <dbReference type="ARBA" id="ARBA00022801"/>
    </source>
</evidence>
<evidence type="ECO:0000313" key="7">
    <source>
        <dbReference type="EMBL" id="GAH77890.1"/>
    </source>
</evidence>
<proteinExistence type="predicted"/>
<dbReference type="GO" id="GO:0008237">
    <property type="term" value="F:metallopeptidase activity"/>
    <property type="evidence" value="ECO:0007669"/>
    <property type="project" value="UniProtKB-KW"/>
</dbReference>
<keyword evidence="4" id="KW-0378">Hydrolase</keyword>
<organism evidence="7">
    <name type="scientific">marine sediment metagenome</name>
    <dbReference type="NCBI Taxonomy" id="412755"/>
    <lineage>
        <taxon>unclassified sequences</taxon>
        <taxon>metagenomes</taxon>
        <taxon>ecological metagenomes</taxon>
    </lineage>
</organism>
<accession>X1J8Q8</accession>
<evidence type="ECO:0000256" key="5">
    <source>
        <dbReference type="ARBA" id="ARBA00022833"/>
    </source>
</evidence>
<evidence type="ECO:0000256" key="6">
    <source>
        <dbReference type="ARBA" id="ARBA00023049"/>
    </source>
</evidence>
<keyword evidence="6" id="KW-0482">Metalloprotease</keyword>
<dbReference type="Gene3D" id="3.40.390.10">
    <property type="entry name" value="Collagenase (Catalytic Domain)"/>
    <property type="match status" value="1"/>
</dbReference>
<dbReference type="InterPro" id="IPR012962">
    <property type="entry name" value="Pept_M54_archaemetzincn"/>
</dbReference>
<feature type="non-terminal residue" evidence="7">
    <location>
        <position position="96"/>
    </location>
</feature>
<keyword evidence="2" id="KW-0645">Protease</keyword>
<protein>
    <submittedName>
        <fullName evidence="7">Uncharacterized protein</fullName>
    </submittedName>
</protein>
<evidence type="ECO:0000256" key="2">
    <source>
        <dbReference type="ARBA" id="ARBA00022670"/>
    </source>
</evidence>
<dbReference type="AlphaFoldDB" id="X1J8Q8"/>
<comment type="caution">
    <text evidence="7">The sequence shown here is derived from an EMBL/GenBank/DDBJ whole genome shotgun (WGS) entry which is preliminary data.</text>
</comment>
<dbReference type="PANTHER" id="PTHR15910:SF1">
    <property type="entry name" value="ARCHAEMETZINCIN-2"/>
    <property type="match status" value="1"/>
</dbReference>
<dbReference type="Pfam" id="PF07998">
    <property type="entry name" value="Peptidase_M54"/>
    <property type="match status" value="1"/>
</dbReference>
<evidence type="ECO:0000256" key="1">
    <source>
        <dbReference type="ARBA" id="ARBA00001947"/>
    </source>
</evidence>
<dbReference type="PANTHER" id="PTHR15910">
    <property type="entry name" value="ARCHAEMETZINCIN"/>
    <property type="match status" value="1"/>
</dbReference>
<keyword evidence="5" id="KW-0862">Zinc</keyword>
<sequence>MPKIRENIRIVFDKTRQRKRNYTRINRSINFWPIRFIKILTEKEAVHEIGHAYGLGHCPDPDCVMHFSNSLGDTDRKSVSFCSRCEQSLEKIIRRR</sequence>
<name>X1J8Q8_9ZZZZ</name>
<reference evidence="7" key="1">
    <citation type="journal article" date="2014" name="Front. Microbiol.">
        <title>High frequency of phylogenetically diverse reductive dehalogenase-homologous genes in deep subseafloor sedimentary metagenomes.</title>
        <authorList>
            <person name="Kawai M."/>
            <person name="Futagami T."/>
            <person name="Toyoda A."/>
            <person name="Takaki Y."/>
            <person name="Nishi S."/>
            <person name="Hori S."/>
            <person name="Arai W."/>
            <person name="Tsubouchi T."/>
            <person name="Morono Y."/>
            <person name="Uchiyama I."/>
            <person name="Ito T."/>
            <person name="Fujiyama A."/>
            <person name="Inagaki F."/>
            <person name="Takami H."/>
        </authorList>
    </citation>
    <scope>NUCLEOTIDE SEQUENCE</scope>
    <source>
        <strain evidence="7">Expedition CK06-06</strain>
    </source>
</reference>
<dbReference type="GO" id="GO:0046872">
    <property type="term" value="F:metal ion binding"/>
    <property type="evidence" value="ECO:0007669"/>
    <property type="project" value="UniProtKB-KW"/>
</dbReference>
<dbReference type="SUPFAM" id="SSF55486">
    <property type="entry name" value="Metalloproteases ('zincins'), catalytic domain"/>
    <property type="match status" value="1"/>
</dbReference>
<gene>
    <name evidence="7" type="ORF">S03H2_62527</name>
</gene>
<dbReference type="InterPro" id="IPR024079">
    <property type="entry name" value="MetalloPept_cat_dom_sf"/>
</dbReference>
<evidence type="ECO:0000256" key="3">
    <source>
        <dbReference type="ARBA" id="ARBA00022723"/>
    </source>
</evidence>
<dbReference type="EMBL" id="BARU01040446">
    <property type="protein sequence ID" value="GAH77890.1"/>
    <property type="molecule type" value="Genomic_DNA"/>
</dbReference>